<dbReference type="EMBL" id="CM023491">
    <property type="protein sequence ID" value="KAH6941781.1"/>
    <property type="molecule type" value="Genomic_DNA"/>
</dbReference>
<proteinExistence type="predicted"/>
<gene>
    <name evidence="1" type="ORF">HPB50_023587</name>
</gene>
<protein>
    <submittedName>
        <fullName evidence="1">Uncharacterized protein</fullName>
    </submittedName>
</protein>
<reference evidence="1" key="1">
    <citation type="submission" date="2020-05" db="EMBL/GenBank/DDBJ databases">
        <title>Large-scale comparative analyses of tick genomes elucidate their genetic diversity and vector capacities.</title>
        <authorList>
            <person name="Jia N."/>
            <person name="Wang J."/>
            <person name="Shi W."/>
            <person name="Du L."/>
            <person name="Sun Y."/>
            <person name="Zhan W."/>
            <person name="Jiang J."/>
            <person name="Wang Q."/>
            <person name="Zhang B."/>
            <person name="Ji P."/>
            <person name="Sakyi L.B."/>
            <person name="Cui X."/>
            <person name="Yuan T."/>
            <person name="Jiang B."/>
            <person name="Yang W."/>
            <person name="Lam T.T.-Y."/>
            <person name="Chang Q."/>
            <person name="Ding S."/>
            <person name="Wang X."/>
            <person name="Zhu J."/>
            <person name="Ruan X."/>
            <person name="Zhao L."/>
            <person name="Wei J."/>
            <person name="Que T."/>
            <person name="Du C."/>
            <person name="Cheng J."/>
            <person name="Dai P."/>
            <person name="Han X."/>
            <person name="Huang E."/>
            <person name="Gao Y."/>
            <person name="Liu J."/>
            <person name="Shao H."/>
            <person name="Ye R."/>
            <person name="Li L."/>
            <person name="Wei W."/>
            <person name="Wang X."/>
            <person name="Wang C."/>
            <person name="Yang T."/>
            <person name="Huo Q."/>
            <person name="Li W."/>
            <person name="Guo W."/>
            <person name="Chen H."/>
            <person name="Zhou L."/>
            <person name="Ni X."/>
            <person name="Tian J."/>
            <person name="Zhou Y."/>
            <person name="Sheng Y."/>
            <person name="Liu T."/>
            <person name="Pan Y."/>
            <person name="Xia L."/>
            <person name="Li J."/>
            <person name="Zhao F."/>
            <person name="Cao W."/>
        </authorList>
    </citation>
    <scope>NUCLEOTIDE SEQUENCE</scope>
    <source>
        <strain evidence="1">Hyas-2018</strain>
    </source>
</reference>
<name>A0ACB7T6N3_HYAAI</name>
<comment type="caution">
    <text evidence="1">The sequence shown here is derived from an EMBL/GenBank/DDBJ whole genome shotgun (WGS) entry which is preliminary data.</text>
</comment>
<evidence type="ECO:0000313" key="1">
    <source>
        <dbReference type="EMBL" id="KAH6941781.1"/>
    </source>
</evidence>
<accession>A0ACB7T6N3</accession>
<sequence length="96" mass="10274">MESMVKTHVGPGFKKLPLEVLTEDDALTAAARVREGSVVPVFLVSCVHGDGLGLLYTFLNVLPPGHGPKERDGLMRLTPEFQASLRGASSRSSCSH</sequence>
<organism evidence="1 2">
    <name type="scientific">Hyalomma asiaticum</name>
    <name type="common">Tick</name>
    <dbReference type="NCBI Taxonomy" id="266040"/>
    <lineage>
        <taxon>Eukaryota</taxon>
        <taxon>Metazoa</taxon>
        <taxon>Ecdysozoa</taxon>
        <taxon>Arthropoda</taxon>
        <taxon>Chelicerata</taxon>
        <taxon>Arachnida</taxon>
        <taxon>Acari</taxon>
        <taxon>Parasitiformes</taxon>
        <taxon>Ixodida</taxon>
        <taxon>Ixodoidea</taxon>
        <taxon>Ixodidae</taxon>
        <taxon>Hyalomminae</taxon>
        <taxon>Hyalomma</taxon>
    </lineage>
</organism>
<evidence type="ECO:0000313" key="2">
    <source>
        <dbReference type="Proteomes" id="UP000821845"/>
    </source>
</evidence>
<dbReference type="Proteomes" id="UP000821845">
    <property type="component" value="Chromosome 11"/>
</dbReference>
<keyword evidence="2" id="KW-1185">Reference proteome</keyword>